<proteinExistence type="predicted"/>
<name>X6M663_RETFI</name>
<comment type="caution">
    <text evidence="2">The sequence shown here is derived from an EMBL/GenBank/DDBJ whole genome shotgun (WGS) entry which is preliminary data.</text>
</comment>
<evidence type="ECO:0000259" key="1">
    <source>
        <dbReference type="PROSITE" id="PS51340"/>
    </source>
</evidence>
<dbReference type="GO" id="GO:0003824">
    <property type="term" value="F:catalytic activity"/>
    <property type="evidence" value="ECO:0007669"/>
    <property type="project" value="InterPro"/>
</dbReference>
<dbReference type="AlphaFoldDB" id="X6M663"/>
<dbReference type="SUPFAM" id="SSF50800">
    <property type="entry name" value="PK beta-barrel domain-like"/>
    <property type="match status" value="1"/>
</dbReference>
<dbReference type="InterPro" id="IPR011037">
    <property type="entry name" value="Pyrv_Knase-like_insert_dom_sf"/>
</dbReference>
<dbReference type="Pfam" id="PF03473">
    <property type="entry name" value="MOSC"/>
    <property type="match status" value="1"/>
</dbReference>
<organism evidence="2 3">
    <name type="scientific">Reticulomyxa filosa</name>
    <dbReference type="NCBI Taxonomy" id="46433"/>
    <lineage>
        <taxon>Eukaryota</taxon>
        <taxon>Sar</taxon>
        <taxon>Rhizaria</taxon>
        <taxon>Retaria</taxon>
        <taxon>Foraminifera</taxon>
        <taxon>Monothalamids</taxon>
        <taxon>Reticulomyxidae</taxon>
        <taxon>Reticulomyxa</taxon>
    </lineage>
</organism>
<feature type="domain" description="MOSC" evidence="1">
    <location>
        <begin position="36"/>
        <end position="207"/>
    </location>
</feature>
<dbReference type="InterPro" id="IPR005302">
    <property type="entry name" value="MoCF_Sase_C"/>
</dbReference>
<reference evidence="2 3" key="1">
    <citation type="journal article" date="2013" name="Curr. Biol.">
        <title>The Genome of the Foraminiferan Reticulomyxa filosa.</title>
        <authorList>
            <person name="Glockner G."/>
            <person name="Hulsmann N."/>
            <person name="Schleicher M."/>
            <person name="Noegel A.A."/>
            <person name="Eichinger L."/>
            <person name="Gallinger C."/>
            <person name="Pawlowski J."/>
            <person name="Sierra R."/>
            <person name="Euteneuer U."/>
            <person name="Pillet L."/>
            <person name="Moustafa A."/>
            <person name="Platzer M."/>
            <person name="Groth M."/>
            <person name="Szafranski K."/>
            <person name="Schliwa M."/>
        </authorList>
    </citation>
    <scope>NUCLEOTIDE SEQUENCE [LARGE SCALE GENOMIC DNA]</scope>
</reference>
<dbReference type="GO" id="GO:0030170">
    <property type="term" value="F:pyridoxal phosphate binding"/>
    <property type="evidence" value="ECO:0007669"/>
    <property type="project" value="InterPro"/>
</dbReference>
<dbReference type="OrthoDB" id="17255at2759"/>
<evidence type="ECO:0000313" key="3">
    <source>
        <dbReference type="Proteomes" id="UP000023152"/>
    </source>
</evidence>
<keyword evidence="3" id="KW-1185">Reference proteome</keyword>
<dbReference type="GO" id="GO:0030151">
    <property type="term" value="F:molybdenum ion binding"/>
    <property type="evidence" value="ECO:0007669"/>
    <property type="project" value="InterPro"/>
</dbReference>
<sequence length="224" mass="25900">MGDEIGEWLDEFLKDENSNNNKGFRLVRFDESYNRKTVDKKTPIILKQYNPHTGFADGFPILIISQESLDLLNEKLLQKYKTTKKDLPLEMERFRPNIVIHTVDDNSKNNAHIEDDWKSIQIGDHTIIHITVPCSRCSMPCNNMKLGIRDKAFNEPSDILQTYRLGSHLGYDTFFHLNPSQWFFGVNAVPTTFTSTPIFVGDIVTPRSYTPQERSQDIDMISRT</sequence>
<protein>
    <recommendedName>
        <fullName evidence="1">MOSC domain-containing protein</fullName>
    </recommendedName>
</protein>
<gene>
    <name evidence="2" type="ORF">RFI_28438</name>
</gene>
<accession>X6M663</accession>
<evidence type="ECO:0000313" key="2">
    <source>
        <dbReference type="EMBL" id="ETO08947.1"/>
    </source>
</evidence>
<dbReference type="EMBL" id="ASPP01024525">
    <property type="protein sequence ID" value="ETO08947.1"/>
    <property type="molecule type" value="Genomic_DNA"/>
</dbReference>
<dbReference type="Proteomes" id="UP000023152">
    <property type="component" value="Unassembled WGS sequence"/>
</dbReference>
<dbReference type="PROSITE" id="PS51340">
    <property type="entry name" value="MOSC"/>
    <property type="match status" value="1"/>
</dbReference>